<dbReference type="Proteomes" id="UP000320364">
    <property type="component" value="Segment"/>
</dbReference>
<accession>A0A514A5K9</accession>
<sequence length="78" mass="8482">MRVTIDGVEYVPASTVSPTMEQLLEALALQYHTPETLAEYGTKHLKVVVGEGGDFPHDGETFEQFAARAASTKEQGTE</sequence>
<gene>
    <name evidence="1" type="primary">66</name>
    <name evidence="1" type="ORF">SEA_GREKAYCON_66</name>
</gene>
<reference evidence="1 2" key="1">
    <citation type="submission" date="2019-05" db="EMBL/GenBank/DDBJ databases">
        <authorList>
            <person name="Blazevic P."/>
            <person name="Carr B.L."/>
            <person name="Cusick N.V."/>
            <person name="Dudas J."/>
            <person name="Fiejdasz D."/>
            <person name="Friscone B.N."/>
            <person name="Fu B."/>
            <person name="Hussein A."/>
            <person name="Joyce A.J."/>
            <person name="McGann T.L."/>
            <person name="Rowan K."/>
            <person name="Schnautz R."/>
            <person name="Szarvas D.I."/>
            <person name="Zingsheim K."/>
            <person name="Zwissler T.E."/>
            <person name="Ball S.L."/>
            <person name="Breitenberger C.A."/>
            <person name="Daniels C.J."/>
            <person name="Garlena R.A."/>
            <person name="Russell D.A."/>
            <person name="Pope W.H."/>
            <person name="Jacobs-Sera D."/>
            <person name="Hatfull G.F."/>
        </authorList>
    </citation>
    <scope>NUCLEOTIDE SEQUENCE [LARGE SCALE GENOMIC DNA]</scope>
</reference>
<evidence type="ECO:0000313" key="1">
    <source>
        <dbReference type="EMBL" id="QDH48556.1"/>
    </source>
</evidence>
<organism evidence="1 2">
    <name type="scientific">Arthrobacter phage Grekaycon</name>
    <dbReference type="NCBI Taxonomy" id="2591068"/>
    <lineage>
        <taxon>Viruses</taxon>
        <taxon>Duplodnaviria</taxon>
        <taxon>Heunggongvirae</taxon>
        <taxon>Uroviricota</taxon>
        <taxon>Caudoviricetes</taxon>
        <taxon>Berryhillviridae</taxon>
        <taxon>Marthavirus</taxon>
        <taxon>Marthavirus martha</taxon>
    </lineage>
</organism>
<dbReference type="EMBL" id="MK919479">
    <property type="protein sequence ID" value="QDH48556.1"/>
    <property type="molecule type" value="Genomic_DNA"/>
</dbReference>
<protein>
    <submittedName>
        <fullName evidence="1">Uncharacterized protein</fullName>
    </submittedName>
</protein>
<name>A0A514A5K9_9CAUD</name>
<evidence type="ECO:0000313" key="2">
    <source>
        <dbReference type="Proteomes" id="UP000320364"/>
    </source>
</evidence>
<proteinExistence type="predicted"/>